<dbReference type="Proteomes" id="UP000800200">
    <property type="component" value="Unassembled WGS sequence"/>
</dbReference>
<sequence>MTPSQDATPLPLQPPQYSATADSSIILLKQRPSPATTLDSLPYRRSNPSLSTLFASTASLSGSHPGSGTATPTTSVVPGSVFSPGSRQNGTQSPGGLPLGLSDKYRNLIQRAFAPHVAVLADADTEALLRGKGLEGGFLQLLRPFGESVTGKVTIRDSVGASRSWDDFGVRFVGVADGLGLPTVPGRSPELRIDTANGQRDGGRPSSSSTRPRTRTGGNVPQIEELVERHLRFSEESQHHGMANDYLDHRDIGPQGESSSSPFYTLYLRRLLSGLPIVPHETFAHPVACVIAVSSRNPDPTEELRRLYARQHDGDLRLPQWVENEYLRYYVLVHEEETGDIAKSNQMFEKMKRHFGLHCHLLRLKSQQCIPSDDDSVALPACEWISAGEEIDEIRKHETADDITNPTPYLPDSDVTAIRTFVRELVAQSVVPNMERMVATWNEQVLARRRGLSGRFMSLSKRWTPFGSSRNSSSPTVGSSNSNYDSLQGFYRPDAPEAQMRKLADYCFMLRDWKLALSTYDILRTDFNNDKAWRYYAGAAEMAALSALMSTAPMSSKTRTENIDSWIEAASYSYTDRQRSAAPYYALRTLALGLELLRLRGSSAADDAALWASRILETNLVGDVGHALFTERVSACYAARTGIGSMKLGSRKRKAAMWSVMAAENWLKLNKALQAEKCLDRALMLYDVNTENGEGVVKLPMQQMQAFINEIRQQILALRLANRGYHDGEDEGTEVEQSLMVEEATETLDKSPRGNRKSLIGAAAPPIDVGPLSPMLERREGEEKKDDQFE</sequence>
<dbReference type="EMBL" id="ML994624">
    <property type="protein sequence ID" value="KAF2188296.1"/>
    <property type="molecule type" value="Genomic_DNA"/>
</dbReference>
<feature type="region of interest" description="Disordered" evidence="1">
    <location>
        <begin position="742"/>
        <end position="790"/>
    </location>
</feature>
<reference evidence="2" key="1">
    <citation type="journal article" date="2020" name="Stud. Mycol.">
        <title>101 Dothideomycetes genomes: a test case for predicting lifestyles and emergence of pathogens.</title>
        <authorList>
            <person name="Haridas S."/>
            <person name="Albert R."/>
            <person name="Binder M."/>
            <person name="Bloem J."/>
            <person name="Labutti K."/>
            <person name="Salamov A."/>
            <person name="Andreopoulos B."/>
            <person name="Baker S."/>
            <person name="Barry K."/>
            <person name="Bills G."/>
            <person name="Bluhm B."/>
            <person name="Cannon C."/>
            <person name="Castanera R."/>
            <person name="Culley D."/>
            <person name="Daum C."/>
            <person name="Ezra D."/>
            <person name="Gonzalez J."/>
            <person name="Henrissat B."/>
            <person name="Kuo A."/>
            <person name="Liang C."/>
            <person name="Lipzen A."/>
            <person name="Lutzoni F."/>
            <person name="Magnuson J."/>
            <person name="Mondo S."/>
            <person name="Nolan M."/>
            <person name="Ohm R."/>
            <person name="Pangilinan J."/>
            <person name="Park H.-J."/>
            <person name="Ramirez L."/>
            <person name="Alfaro M."/>
            <person name="Sun H."/>
            <person name="Tritt A."/>
            <person name="Yoshinaga Y."/>
            <person name="Zwiers L.-H."/>
            <person name="Turgeon B."/>
            <person name="Goodwin S."/>
            <person name="Spatafora J."/>
            <person name="Crous P."/>
            <person name="Grigoriev I."/>
        </authorList>
    </citation>
    <scope>NUCLEOTIDE SEQUENCE</scope>
    <source>
        <strain evidence="2">CBS 207.26</strain>
    </source>
</reference>
<gene>
    <name evidence="2" type="ORF">K469DRAFT_566975</name>
</gene>
<feature type="compositionally biased region" description="Basic and acidic residues" evidence="1">
    <location>
        <begin position="776"/>
        <end position="790"/>
    </location>
</feature>
<evidence type="ECO:0000313" key="2">
    <source>
        <dbReference type="EMBL" id="KAF2188296.1"/>
    </source>
</evidence>
<dbReference type="AlphaFoldDB" id="A0A6A6EEJ2"/>
<dbReference type="OrthoDB" id="203724at2759"/>
<organism evidence="2 3">
    <name type="scientific">Zopfia rhizophila CBS 207.26</name>
    <dbReference type="NCBI Taxonomy" id="1314779"/>
    <lineage>
        <taxon>Eukaryota</taxon>
        <taxon>Fungi</taxon>
        <taxon>Dikarya</taxon>
        <taxon>Ascomycota</taxon>
        <taxon>Pezizomycotina</taxon>
        <taxon>Dothideomycetes</taxon>
        <taxon>Dothideomycetes incertae sedis</taxon>
        <taxon>Zopfiaceae</taxon>
        <taxon>Zopfia</taxon>
    </lineage>
</organism>
<evidence type="ECO:0000313" key="3">
    <source>
        <dbReference type="Proteomes" id="UP000800200"/>
    </source>
</evidence>
<dbReference type="PANTHER" id="PTHR12975:SF6">
    <property type="entry name" value="TRAFFICKING PROTEIN PARTICLE COMPLEX SUBUNIT 8"/>
    <property type="match status" value="1"/>
</dbReference>
<feature type="compositionally biased region" description="Low complexity" evidence="1">
    <location>
        <begin position="204"/>
        <end position="218"/>
    </location>
</feature>
<feature type="compositionally biased region" description="Low complexity" evidence="1">
    <location>
        <begin position="60"/>
        <end position="86"/>
    </location>
</feature>
<feature type="region of interest" description="Disordered" evidence="1">
    <location>
        <begin position="60"/>
        <end position="97"/>
    </location>
</feature>
<dbReference type="InterPro" id="IPR024420">
    <property type="entry name" value="TRAPP_III_complex_Trs85"/>
</dbReference>
<protein>
    <submittedName>
        <fullName evidence="2">Uncharacterized protein</fullName>
    </submittedName>
</protein>
<evidence type="ECO:0000256" key="1">
    <source>
        <dbReference type="SAM" id="MobiDB-lite"/>
    </source>
</evidence>
<accession>A0A6A6EEJ2</accession>
<feature type="region of interest" description="Disordered" evidence="1">
    <location>
        <begin position="184"/>
        <end position="218"/>
    </location>
</feature>
<name>A0A6A6EEJ2_9PEZI</name>
<feature type="region of interest" description="Disordered" evidence="1">
    <location>
        <begin position="1"/>
        <end position="23"/>
    </location>
</feature>
<keyword evidence="3" id="KW-1185">Reference proteome</keyword>
<dbReference type="Pfam" id="PF12739">
    <property type="entry name" value="TRAPPC-Trs85"/>
    <property type="match status" value="1"/>
</dbReference>
<dbReference type="GO" id="GO:1990072">
    <property type="term" value="C:TRAPPIII protein complex"/>
    <property type="evidence" value="ECO:0007669"/>
    <property type="project" value="TreeGrafter"/>
</dbReference>
<proteinExistence type="predicted"/>
<dbReference type="PANTHER" id="PTHR12975">
    <property type="entry name" value="TRANSPORT PROTEIN TRAPP"/>
    <property type="match status" value="1"/>
</dbReference>